<accession>A0A3P6PSZ9</accession>
<proteinExistence type="predicted"/>
<keyword evidence="3" id="KW-1185">Reference proteome</keyword>
<feature type="transmembrane region" description="Helical" evidence="1">
    <location>
        <begin position="85"/>
        <end position="105"/>
    </location>
</feature>
<dbReference type="Proteomes" id="UP000271098">
    <property type="component" value="Unassembled WGS sequence"/>
</dbReference>
<keyword evidence="1" id="KW-1133">Transmembrane helix</keyword>
<organism evidence="2 3">
    <name type="scientific">Gongylonema pulchrum</name>
    <dbReference type="NCBI Taxonomy" id="637853"/>
    <lineage>
        <taxon>Eukaryota</taxon>
        <taxon>Metazoa</taxon>
        <taxon>Ecdysozoa</taxon>
        <taxon>Nematoda</taxon>
        <taxon>Chromadorea</taxon>
        <taxon>Rhabditida</taxon>
        <taxon>Spirurina</taxon>
        <taxon>Spiruromorpha</taxon>
        <taxon>Spiruroidea</taxon>
        <taxon>Gongylonematidae</taxon>
        <taxon>Gongylonema</taxon>
    </lineage>
</organism>
<protein>
    <submittedName>
        <fullName evidence="2">Uncharacterized protein</fullName>
    </submittedName>
</protein>
<sequence length="183" mass="20403">MQICCKFQCVPCSSFSVQYRRSVSHAPCSVFDVQSSTAAVCCCTPVIRILRLQRLSQQLSDLIPSPRILNCKLVLVLIRNMAKHLIATYLAVVGFAVSLFAIAFIEAQQSFEDVDYYHYVAYALVGLTTVLVIVTFVALVGICRHKLVSGNVHLEKMQRRCLVSFAVYNITLVLLNLPIFGII</sequence>
<evidence type="ECO:0000313" key="3">
    <source>
        <dbReference type="Proteomes" id="UP000271098"/>
    </source>
</evidence>
<reference evidence="2 3" key="1">
    <citation type="submission" date="2018-11" db="EMBL/GenBank/DDBJ databases">
        <authorList>
            <consortium name="Pathogen Informatics"/>
        </authorList>
    </citation>
    <scope>NUCLEOTIDE SEQUENCE [LARGE SCALE GENOMIC DNA]</scope>
</reference>
<keyword evidence="1" id="KW-0472">Membrane</keyword>
<keyword evidence="1" id="KW-0812">Transmembrane</keyword>
<evidence type="ECO:0000256" key="1">
    <source>
        <dbReference type="SAM" id="Phobius"/>
    </source>
</evidence>
<dbReference type="AlphaFoldDB" id="A0A3P6PSZ9"/>
<evidence type="ECO:0000313" key="2">
    <source>
        <dbReference type="EMBL" id="VDK30425.1"/>
    </source>
</evidence>
<feature type="transmembrane region" description="Helical" evidence="1">
    <location>
        <begin position="117"/>
        <end position="140"/>
    </location>
</feature>
<name>A0A3P6PSZ9_9BILA</name>
<gene>
    <name evidence="2" type="ORF">GPUH_LOCUS1579</name>
</gene>
<feature type="transmembrane region" description="Helical" evidence="1">
    <location>
        <begin position="161"/>
        <end position="182"/>
    </location>
</feature>
<dbReference type="EMBL" id="UYRT01001970">
    <property type="protein sequence ID" value="VDK30425.1"/>
    <property type="molecule type" value="Genomic_DNA"/>
</dbReference>